<dbReference type="RefSeq" id="WP_195035576.1">
    <property type="nucleotide sequence ID" value="NZ_JADLRE010000024.1"/>
</dbReference>
<dbReference type="PROSITE" id="PS51257">
    <property type="entry name" value="PROKAR_LIPOPROTEIN"/>
    <property type="match status" value="1"/>
</dbReference>
<dbReference type="PANTHER" id="PTHR30085">
    <property type="entry name" value="AMINO ACID ABC TRANSPORTER PERMEASE"/>
    <property type="match status" value="1"/>
</dbReference>
<evidence type="ECO:0000256" key="4">
    <source>
        <dbReference type="SAM" id="SignalP"/>
    </source>
</evidence>
<dbReference type="Proteomes" id="UP000807309">
    <property type="component" value="Unassembled WGS sequence"/>
</dbReference>
<dbReference type="EMBL" id="JADLRE010000024">
    <property type="protein sequence ID" value="MBF6228687.1"/>
    <property type="molecule type" value="Genomic_DNA"/>
</dbReference>
<feature type="chain" id="PRO_5045441632" evidence="4">
    <location>
        <begin position="23"/>
        <end position="278"/>
    </location>
</feature>
<organism evidence="6 7">
    <name type="scientific">Nocardia abscessus</name>
    <dbReference type="NCBI Taxonomy" id="120957"/>
    <lineage>
        <taxon>Bacteria</taxon>
        <taxon>Bacillati</taxon>
        <taxon>Actinomycetota</taxon>
        <taxon>Actinomycetes</taxon>
        <taxon>Mycobacteriales</taxon>
        <taxon>Nocardiaceae</taxon>
        <taxon>Nocardia</taxon>
    </lineage>
</organism>
<keyword evidence="7" id="KW-1185">Reference proteome</keyword>
<dbReference type="PANTHER" id="PTHR30085:SF6">
    <property type="entry name" value="ABC TRANSPORTER GLUTAMINE-BINDING PROTEIN GLNH"/>
    <property type="match status" value="1"/>
</dbReference>
<dbReference type="InterPro" id="IPR001638">
    <property type="entry name" value="Solute-binding_3/MltF_N"/>
</dbReference>
<proteinExistence type="inferred from homology"/>
<name>A0ABS0CEB4_9NOCA</name>
<evidence type="ECO:0000313" key="7">
    <source>
        <dbReference type="Proteomes" id="UP000807309"/>
    </source>
</evidence>
<sequence>MRINRTLRLGIGAIAVTLVAAACGGGSDATTIDDHLREGKLTIGIKFDQPGLGFRDTDGSYQGYDVKIAEYVAGKLGVRPEGITFREAPTAQRETMIMNGDVDFIVATYSITDERKKKVDFAGPYFVAGQALLVKKETTDITGVESLTGNKKLCSVEGSTPAQYVKDHYATDVQLVELDTYSRCIEALRSGSVDAVTTDDIILAGFAGQASGELKLVGDTFTTEKYGIGLRKGDQGTRAKINDAIEEMIADGSWKRAFEETIGPLRDSTLTPPAVDRY</sequence>
<evidence type="ECO:0000313" key="6">
    <source>
        <dbReference type="EMBL" id="MBF6228687.1"/>
    </source>
</evidence>
<feature type="domain" description="Solute-binding protein family 3/N-terminal" evidence="5">
    <location>
        <begin position="40"/>
        <end position="265"/>
    </location>
</feature>
<dbReference type="CDD" id="cd13690">
    <property type="entry name" value="PBP2_GluB"/>
    <property type="match status" value="1"/>
</dbReference>
<dbReference type="InterPro" id="IPR051455">
    <property type="entry name" value="Bact_solute-bind_prot3"/>
</dbReference>
<feature type="signal peptide" evidence="4">
    <location>
        <begin position="1"/>
        <end position="22"/>
    </location>
</feature>
<accession>A0ABS0CEB4</accession>
<keyword evidence="2" id="KW-0813">Transport</keyword>
<comment type="similarity">
    <text evidence="1">Belongs to the bacterial solute-binding protein 3 family.</text>
</comment>
<comment type="caution">
    <text evidence="6">The sequence shown here is derived from an EMBL/GenBank/DDBJ whole genome shotgun (WGS) entry which is preliminary data.</text>
</comment>
<gene>
    <name evidence="6" type="ORF">IU470_26725</name>
</gene>
<evidence type="ECO:0000256" key="2">
    <source>
        <dbReference type="ARBA" id="ARBA00022448"/>
    </source>
</evidence>
<dbReference type="SUPFAM" id="SSF53850">
    <property type="entry name" value="Periplasmic binding protein-like II"/>
    <property type="match status" value="1"/>
</dbReference>
<dbReference type="SMART" id="SM00062">
    <property type="entry name" value="PBPb"/>
    <property type="match status" value="1"/>
</dbReference>
<protein>
    <submittedName>
        <fullName evidence="6">Glutamate ABC transporter substrate-binding protein</fullName>
    </submittedName>
</protein>
<keyword evidence="3 4" id="KW-0732">Signal</keyword>
<dbReference type="Gene3D" id="3.40.190.10">
    <property type="entry name" value="Periplasmic binding protein-like II"/>
    <property type="match status" value="2"/>
</dbReference>
<reference evidence="6 7" key="1">
    <citation type="submission" date="2020-10" db="EMBL/GenBank/DDBJ databases">
        <title>Identification of Nocardia species via Next-generation sequencing and recognition of intraspecies genetic diversity.</title>
        <authorList>
            <person name="Li P."/>
            <person name="Li P."/>
            <person name="Lu B."/>
        </authorList>
    </citation>
    <scope>NUCLEOTIDE SEQUENCE [LARGE SCALE GENOMIC DNA]</scope>
    <source>
        <strain evidence="6 7">N-11</strain>
    </source>
</reference>
<evidence type="ECO:0000256" key="3">
    <source>
        <dbReference type="ARBA" id="ARBA00022729"/>
    </source>
</evidence>
<evidence type="ECO:0000259" key="5">
    <source>
        <dbReference type="SMART" id="SM00062"/>
    </source>
</evidence>
<evidence type="ECO:0000256" key="1">
    <source>
        <dbReference type="ARBA" id="ARBA00010333"/>
    </source>
</evidence>
<dbReference type="Pfam" id="PF00497">
    <property type="entry name" value="SBP_bac_3"/>
    <property type="match status" value="1"/>
</dbReference>